<dbReference type="RefSeq" id="WP_419191025.1">
    <property type="nucleotide sequence ID" value="NZ_CP036434.1"/>
</dbReference>
<dbReference type="Proteomes" id="UP000320390">
    <property type="component" value="Chromosome"/>
</dbReference>
<protein>
    <submittedName>
        <fullName evidence="2">Uncharacterized protein</fullName>
    </submittedName>
</protein>
<keyword evidence="3" id="KW-1185">Reference proteome</keyword>
<evidence type="ECO:0000256" key="1">
    <source>
        <dbReference type="SAM" id="MobiDB-lite"/>
    </source>
</evidence>
<dbReference type="AlphaFoldDB" id="A0A518ENZ3"/>
<evidence type="ECO:0000313" key="2">
    <source>
        <dbReference type="EMBL" id="QDV05807.1"/>
    </source>
</evidence>
<accession>A0A518ENZ3</accession>
<feature type="region of interest" description="Disordered" evidence="1">
    <location>
        <begin position="1"/>
        <end position="56"/>
    </location>
</feature>
<sequence length="56" mass="5603">MNQDNQKKNDAPKDGETLAEEIKDLQNAGAEQDPTDGRGMPGDGSGGATGPGGSSS</sequence>
<dbReference type="EMBL" id="CP036434">
    <property type="protein sequence ID" value="QDV05807.1"/>
    <property type="molecule type" value="Genomic_DNA"/>
</dbReference>
<feature type="compositionally biased region" description="Basic and acidic residues" evidence="1">
    <location>
        <begin position="1"/>
        <end position="24"/>
    </location>
</feature>
<name>A0A518ENZ3_9BACT</name>
<evidence type="ECO:0000313" key="3">
    <source>
        <dbReference type="Proteomes" id="UP000320390"/>
    </source>
</evidence>
<feature type="compositionally biased region" description="Gly residues" evidence="1">
    <location>
        <begin position="39"/>
        <end position="56"/>
    </location>
</feature>
<reference evidence="2 3" key="1">
    <citation type="submission" date="2019-02" db="EMBL/GenBank/DDBJ databases">
        <title>Deep-cultivation of Planctomycetes and their phenomic and genomic characterization uncovers novel biology.</title>
        <authorList>
            <person name="Wiegand S."/>
            <person name="Jogler M."/>
            <person name="Boedeker C."/>
            <person name="Pinto D."/>
            <person name="Vollmers J."/>
            <person name="Rivas-Marin E."/>
            <person name="Kohn T."/>
            <person name="Peeters S.H."/>
            <person name="Heuer A."/>
            <person name="Rast P."/>
            <person name="Oberbeckmann S."/>
            <person name="Bunk B."/>
            <person name="Jeske O."/>
            <person name="Meyerdierks A."/>
            <person name="Storesund J.E."/>
            <person name="Kallscheuer N."/>
            <person name="Luecker S."/>
            <person name="Lage O.M."/>
            <person name="Pohl T."/>
            <person name="Merkel B.J."/>
            <person name="Hornburger P."/>
            <person name="Mueller R.-W."/>
            <person name="Bruemmer F."/>
            <person name="Labrenz M."/>
            <person name="Spormann A.M."/>
            <person name="Op den Camp H."/>
            <person name="Overmann J."/>
            <person name="Amann R."/>
            <person name="Jetten M.S.M."/>
            <person name="Mascher T."/>
            <person name="Medema M.H."/>
            <person name="Devos D.P."/>
            <person name="Kaster A.-K."/>
            <person name="Ovreas L."/>
            <person name="Rohde M."/>
            <person name="Galperin M.Y."/>
            <person name="Jogler C."/>
        </authorList>
    </citation>
    <scope>NUCLEOTIDE SEQUENCE [LARGE SCALE GENOMIC DNA]</scope>
    <source>
        <strain evidence="2 3">Poly30</strain>
    </source>
</reference>
<organism evidence="2 3">
    <name type="scientific">Saltatorellus ferox</name>
    <dbReference type="NCBI Taxonomy" id="2528018"/>
    <lineage>
        <taxon>Bacteria</taxon>
        <taxon>Pseudomonadati</taxon>
        <taxon>Planctomycetota</taxon>
        <taxon>Planctomycetia</taxon>
        <taxon>Planctomycetia incertae sedis</taxon>
        <taxon>Saltatorellus</taxon>
    </lineage>
</organism>
<gene>
    <name evidence="2" type="ORF">Poly30_13100</name>
</gene>
<proteinExistence type="predicted"/>